<name>A0A9P1BMK0_9DINO</name>
<reference evidence="3" key="2">
    <citation type="submission" date="2024-04" db="EMBL/GenBank/DDBJ databases">
        <authorList>
            <person name="Chen Y."/>
            <person name="Shah S."/>
            <person name="Dougan E. K."/>
            <person name="Thang M."/>
            <person name="Chan C."/>
        </authorList>
    </citation>
    <scope>NUCLEOTIDE SEQUENCE [LARGE SCALE GENOMIC DNA]</scope>
</reference>
<comment type="caution">
    <text evidence="2">The sequence shown here is derived from an EMBL/GenBank/DDBJ whole genome shotgun (WGS) entry which is preliminary data.</text>
</comment>
<keyword evidence="4" id="KW-1185">Reference proteome</keyword>
<dbReference type="Proteomes" id="UP001152797">
    <property type="component" value="Unassembled WGS sequence"/>
</dbReference>
<dbReference type="EMBL" id="CAMXCT010000142">
    <property type="protein sequence ID" value="CAI3974561.1"/>
    <property type="molecule type" value="Genomic_DNA"/>
</dbReference>
<evidence type="ECO:0000313" key="3">
    <source>
        <dbReference type="EMBL" id="CAL1127936.1"/>
    </source>
</evidence>
<accession>A0A9P1BMK0</accession>
<evidence type="ECO:0000256" key="1">
    <source>
        <dbReference type="SAM" id="MobiDB-lite"/>
    </source>
</evidence>
<sequence length="1088" mass="120797">MLLQSQSTKEIFDFVSSFSGDDSDPWSHGHPVQAVPHFLANPNEESRTVGLKQLEMWYAAYTAKRGLTTFKRPVVDSSMEKDTIKIPITALKFSLPSDGLPCLRDWQTCFESMMVAGIDLGRSCNLTSYSVDIVKGFTKASVVVFVLMAASEVDIETEFELLRPLQEFLDHAWLIPVSVLLNKSESERAFTNLMLSNRGAERQAPSILSLGLQFSHLMLIKSVDGTHDSKMNTEGRLRSIISEFNSSKGMLGKWGVCEEKTKAILNLIVGTSSQSRELISRHLHFHKWAYCCFTSELLRSSRWLIGATPASQQNSYLKNILKVTPEIQERFLRNVITAFHKGTRKIKLTSRGKVRLGPSEWDRLVDYVCIMTQIMKDADEFLKDAEESQRDHVRETLEEACLSRDYFQEAICSVDVALPNWSVKHLSCWNELVDVKMNVEEVAGIGDLEAAEEATAAAVYQEIRSKIAAVEDKLVANKLELRDLALTVDTTALHRNSDRPGCFFGWIAVSDCHLPLKGTGHRSNRHDEQLPATEVHPFTSSELWRLQGFPVNAAPPALAESEFCVPSARAHLQCNDSRKNLTDLQETSQWFSGEPVVKKVIQTLLGTQQLKRTVVVNTTAYCGAVERACLALNVPVLSLSDNGVHTNFTTMSTASVLMEDWKHGRGQIGKVTPKYKAEPADETPVIAELPSFGVCKIQDECSEPGPSPRCLDGDLNGAAFDWASVFPDSPTTRTDMETKFPTGRHQFTMDGNLVGVIIEGTETTGPQLYIMATGDGSVETDTPVLTFGAGTWLLDGKAENFIQENPTKGYLFHLESDADTVVLEDASGSDGNPASLRSVLQDIERGGLVDFELAGHVVQRPGEVWQSGTDRFDVNPKEGTLMLWKNSAVQLRNVKHRNVGSYFEAKQIMDSPALLKVWRLRVYNNEKIVGAAKPLFFVKGRLGLTVTWVEDSQDEVEFQPEAKSPTPPDTKADTEKEDVDMPQAPVNHTKEAQTLEAKGDTTGSKNKVIKGKCSKNESKSAKTKKTKKPESKKPEIRDLRSVKAEFIRDFVKEFKGTEAALAAATGSRRSGRESATQVALVWWGDMVY</sequence>
<evidence type="ECO:0000313" key="2">
    <source>
        <dbReference type="EMBL" id="CAI3974561.1"/>
    </source>
</evidence>
<dbReference type="EMBL" id="CAMXCT020000142">
    <property type="protein sequence ID" value="CAL1127936.1"/>
    <property type="molecule type" value="Genomic_DNA"/>
</dbReference>
<organism evidence="2">
    <name type="scientific">Cladocopium goreaui</name>
    <dbReference type="NCBI Taxonomy" id="2562237"/>
    <lineage>
        <taxon>Eukaryota</taxon>
        <taxon>Sar</taxon>
        <taxon>Alveolata</taxon>
        <taxon>Dinophyceae</taxon>
        <taxon>Suessiales</taxon>
        <taxon>Symbiodiniaceae</taxon>
        <taxon>Cladocopium</taxon>
    </lineage>
</organism>
<gene>
    <name evidence="2" type="ORF">C1SCF055_LOCUS2953</name>
</gene>
<evidence type="ECO:0000313" key="4">
    <source>
        <dbReference type="Proteomes" id="UP001152797"/>
    </source>
</evidence>
<dbReference type="AlphaFoldDB" id="A0A9P1BMK0"/>
<dbReference type="OrthoDB" id="428620at2759"/>
<feature type="compositionally biased region" description="Basic and acidic residues" evidence="1">
    <location>
        <begin position="988"/>
        <end position="999"/>
    </location>
</feature>
<feature type="region of interest" description="Disordered" evidence="1">
    <location>
        <begin position="955"/>
        <end position="1036"/>
    </location>
</feature>
<proteinExistence type="predicted"/>
<dbReference type="EMBL" id="CAMXCT030000142">
    <property type="protein sequence ID" value="CAL4761873.1"/>
    <property type="molecule type" value="Genomic_DNA"/>
</dbReference>
<reference evidence="2" key="1">
    <citation type="submission" date="2022-10" db="EMBL/GenBank/DDBJ databases">
        <authorList>
            <person name="Chen Y."/>
            <person name="Dougan E. K."/>
            <person name="Chan C."/>
            <person name="Rhodes N."/>
            <person name="Thang M."/>
        </authorList>
    </citation>
    <scope>NUCLEOTIDE SEQUENCE</scope>
</reference>
<protein>
    <submittedName>
        <fullName evidence="2">Uncharacterized protein</fullName>
    </submittedName>
</protein>